<feature type="chain" id="PRO_5004026129" description="Outer membrane protein beta-barrel domain-containing protein" evidence="2">
    <location>
        <begin position="22"/>
        <end position="199"/>
    </location>
</feature>
<sequence length="199" mass="20806">MRKTFVALGALALSIPGVAAAQSANFAGPYVGASVGYNDFDADSDIDETEFEESFFNGLGYGIDGVTFGGYLGYNAAVGPNMIVGVEGNGGIGTSEIDGEYGITAHVGFVPSDNMMVFLRGGYQEINFDTGNILEEFGQLNPDLEEDIDDDDLGLDDTQGDYTVGAGAEFGAGPGAFRVAVDTIAFDTLKVSGGYTYRF</sequence>
<name>M2TNX6_9SPHN</name>
<keyword evidence="5" id="KW-1185">Reference proteome</keyword>
<reference evidence="4 5" key="1">
    <citation type="journal article" date="2013" name="Genome Announc.">
        <title>Draft Genome Sequence of Strain JLT2015T, Belonging to the Family Sphingomonadaceae of the Alphaproteobacteria.</title>
        <authorList>
            <person name="Tang K."/>
            <person name="Liu K."/>
            <person name="Li S."/>
            <person name="Jiao N."/>
        </authorList>
    </citation>
    <scope>NUCLEOTIDE SEQUENCE [LARGE SCALE GENOMIC DNA]</scope>
    <source>
        <strain evidence="4 5">JLT2015</strain>
    </source>
</reference>
<evidence type="ECO:0000313" key="5">
    <source>
        <dbReference type="Proteomes" id="UP000011717"/>
    </source>
</evidence>
<protein>
    <recommendedName>
        <fullName evidence="3">Outer membrane protein beta-barrel domain-containing protein</fullName>
    </recommendedName>
</protein>
<evidence type="ECO:0000313" key="4">
    <source>
        <dbReference type="EMBL" id="EMD83441.1"/>
    </source>
</evidence>
<proteinExistence type="predicted"/>
<dbReference type="InterPro" id="IPR027385">
    <property type="entry name" value="Beta-barrel_OMP"/>
</dbReference>
<evidence type="ECO:0000259" key="3">
    <source>
        <dbReference type="Pfam" id="PF13505"/>
    </source>
</evidence>
<feature type="signal peptide" evidence="2">
    <location>
        <begin position="1"/>
        <end position="21"/>
    </location>
</feature>
<evidence type="ECO:0000256" key="1">
    <source>
        <dbReference type="ARBA" id="ARBA00022729"/>
    </source>
</evidence>
<evidence type="ECO:0000256" key="2">
    <source>
        <dbReference type="SAM" id="SignalP"/>
    </source>
</evidence>
<accession>M2TNX6</accession>
<organism evidence="4 5">
    <name type="scientific">Pacificimonas flava</name>
    <dbReference type="NCBI Taxonomy" id="1234595"/>
    <lineage>
        <taxon>Bacteria</taxon>
        <taxon>Pseudomonadati</taxon>
        <taxon>Pseudomonadota</taxon>
        <taxon>Alphaproteobacteria</taxon>
        <taxon>Sphingomonadales</taxon>
        <taxon>Sphingosinicellaceae</taxon>
        <taxon>Pacificimonas</taxon>
    </lineage>
</organism>
<dbReference type="Proteomes" id="UP000011717">
    <property type="component" value="Unassembled WGS sequence"/>
</dbReference>
<dbReference type="EMBL" id="AMRV01000003">
    <property type="protein sequence ID" value="EMD83441.1"/>
    <property type="molecule type" value="Genomic_DNA"/>
</dbReference>
<dbReference type="Pfam" id="PF13505">
    <property type="entry name" value="OMP_b-brl"/>
    <property type="match status" value="1"/>
</dbReference>
<comment type="caution">
    <text evidence="4">The sequence shown here is derived from an EMBL/GenBank/DDBJ whole genome shotgun (WGS) entry which is preliminary data.</text>
</comment>
<dbReference type="InterPro" id="IPR011250">
    <property type="entry name" value="OMP/PagP_B-barrel"/>
</dbReference>
<dbReference type="SUPFAM" id="SSF56925">
    <property type="entry name" value="OMPA-like"/>
    <property type="match status" value="1"/>
</dbReference>
<dbReference type="Gene3D" id="2.40.160.20">
    <property type="match status" value="1"/>
</dbReference>
<keyword evidence="1 2" id="KW-0732">Signal</keyword>
<gene>
    <name evidence="4" type="ORF">C725_1342</name>
</gene>
<dbReference type="RefSeq" id="WP_008601183.1">
    <property type="nucleotide sequence ID" value="NZ_AMRV01000003.1"/>
</dbReference>
<dbReference type="AlphaFoldDB" id="M2TNX6"/>
<feature type="domain" description="Outer membrane protein beta-barrel" evidence="3">
    <location>
        <begin position="9"/>
        <end position="174"/>
    </location>
</feature>
<dbReference type="OrthoDB" id="8222426at2"/>